<dbReference type="GO" id="GO:0005886">
    <property type="term" value="C:plasma membrane"/>
    <property type="evidence" value="ECO:0007669"/>
    <property type="project" value="TreeGrafter"/>
</dbReference>
<dbReference type="GO" id="GO:0043235">
    <property type="term" value="C:receptor complex"/>
    <property type="evidence" value="ECO:0007669"/>
    <property type="project" value="TreeGrafter"/>
</dbReference>
<dbReference type="AlphaFoldDB" id="A0A3M6TP23"/>
<dbReference type="GO" id="GO:0007169">
    <property type="term" value="P:cell surface receptor protein tyrosine kinase signaling pathway"/>
    <property type="evidence" value="ECO:0007669"/>
    <property type="project" value="TreeGrafter"/>
</dbReference>
<dbReference type="Pfam" id="PF07714">
    <property type="entry name" value="PK_Tyr_Ser-Thr"/>
    <property type="match status" value="1"/>
</dbReference>
<comment type="caution">
    <text evidence="2">The sequence shown here is derived from an EMBL/GenBank/DDBJ whole genome shotgun (WGS) entry which is preliminary data.</text>
</comment>
<evidence type="ECO:0000259" key="1">
    <source>
        <dbReference type="Pfam" id="PF07714"/>
    </source>
</evidence>
<name>A0A3M6TP23_POCDA</name>
<dbReference type="Proteomes" id="UP000275408">
    <property type="component" value="Unassembled WGS sequence"/>
</dbReference>
<dbReference type="Gene3D" id="1.10.510.10">
    <property type="entry name" value="Transferase(Phosphotransferase) domain 1"/>
    <property type="match status" value="1"/>
</dbReference>
<dbReference type="InterPro" id="IPR050122">
    <property type="entry name" value="RTK"/>
</dbReference>
<proteinExistence type="predicted"/>
<dbReference type="PANTHER" id="PTHR24416:SF611">
    <property type="entry name" value="TYROSINE-PROTEIN KINASE TRANSMEMBRANE RECEPTOR ROR"/>
    <property type="match status" value="1"/>
</dbReference>
<dbReference type="EMBL" id="RCHS01003243">
    <property type="protein sequence ID" value="RMX43130.1"/>
    <property type="molecule type" value="Genomic_DNA"/>
</dbReference>
<gene>
    <name evidence="2" type="ORF">pdam_00006850</name>
</gene>
<dbReference type="OrthoDB" id="122279at2759"/>
<organism evidence="2 3">
    <name type="scientific">Pocillopora damicornis</name>
    <name type="common">Cauliflower coral</name>
    <name type="synonym">Millepora damicornis</name>
    <dbReference type="NCBI Taxonomy" id="46731"/>
    <lineage>
        <taxon>Eukaryota</taxon>
        <taxon>Metazoa</taxon>
        <taxon>Cnidaria</taxon>
        <taxon>Anthozoa</taxon>
        <taxon>Hexacorallia</taxon>
        <taxon>Scleractinia</taxon>
        <taxon>Astrocoeniina</taxon>
        <taxon>Pocilloporidae</taxon>
        <taxon>Pocillopora</taxon>
    </lineage>
</organism>
<protein>
    <recommendedName>
        <fullName evidence="1">Serine-threonine/tyrosine-protein kinase catalytic domain-containing protein</fullName>
    </recommendedName>
</protein>
<dbReference type="InterPro" id="IPR011009">
    <property type="entry name" value="Kinase-like_dom_sf"/>
</dbReference>
<dbReference type="InterPro" id="IPR001245">
    <property type="entry name" value="Ser-Thr/Tyr_kinase_cat_dom"/>
</dbReference>
<dbReference type="GO" id="GO:0004714">
    <property type="term" value="F:transmembrane receptor protein tyrosine kinase activity"/>
    <property type="evidence" value="ECO:0007669"/>
    <property type="project" value="TreeGrafter"/>
</dbReference>
<dbReference type="PANTHER" id="PTHR24416">
    <property type="entry name" value="TYROSINE-PROTEIN KINASE RECEPTOR"/>
    <property type="match status" value="1"/>
</dbReference>
<sequence>MPYSGLGGMEIIEFLKAGKVLAKPDECPDEIYDMMKSCWSLDSTKRPSFSELLESLEEKIKTKRDVLRDENCLELDIKGITNISVDESDD</sequence>
<dbReference type="STRING" id="46731.A0A3M6TP23"/>
<evidence type="ECO:0000313" key="3">
    <source>
        <dbReference type="Proteomes" id="UP000275408"/>
    </source>
</evidence>
<keyword evidence="3" id="KW-1185">Reference proteome</keyword>
<reference evidence="2 3" key="1">
    <citation type="journal article" date="2018" name="Sci. Rep.">
        <title>Comparative analysis of the Pocillopora damicornis genome highlights role of immune system in coral evolution.</title>
        <authorList>
            <person name="Cunning R."/>
            <person name="Bay R.A."/>
            <person name="Gillette P."/>
            <person name="Baker A.C."/>
            <person name="Traylor-Knowles N."/>
        </authorList>
    </citation>
    <scope>NUCLEOTIDE SEQUENCE [LARGE SCALE GENOMIC DNA]</scope>
    <source>
        <strain evidence="2">RSMAS</strain>
        <tissue evidence="2">Whole animal</tissue>
    </source>
</reference>
<dbReference type="SUPFAM" id="SSF56112">
    <property type="entry name" value="Protein kinase-like (PK-like)"/>
    <property type="match status" value="1"/>
</dbReference>
<feature type="domain" description="Serine-threonine/tyrosine-protein kinase catalytic" evidence="1">
    <location>
        <begin position="1"/>
        <end position="56"/>
    </location>
</feature>
<accession>A0A3M6TP23</accession>
<evidence type="ECO:0000313" key="2">
    <source>
        <dbReference type="EMBL" id="RMX43130.1"/>
    </source>
</evidence>